<dbReference type="KEGG" id="strr:EKD16_20250"/>
<evidence type="ECO:0000313" key="2">
    <source>
        <dbReference type="EMBL" id="QBI55812.1"/>
    </source>
</evidence>
<dbReference type="AlphaFoldDB" id="A0A4V0ZK56"/>
<accession>A0A4V0ZK56</accession>
<organism evidence="2 3">
    <name type="scientific">Streptomonospora litoralis</name>
    <dbReference type="NCBI Taxonomy" id="2498135"/>
    <lineage>
        <taxon>Bacteria</taxon>
        <taxon>Bacillati</taxon>
        <taxon>Actinomycetota</taxon>
        <taxon>Actinomycetes</taxon>
        <taxon>Streptosporangiales</taxon>
        <taxon>Nocardiopsidaceae</taxon>
        <taxon>Streptomonospora</taxon>
    </lineage>
</organism>
<sequence length="87" mass="8836">MSVLPGLVGAFVRKLRKNGFWFGNFHTTAAGAHRVRDSPQQPPTRPQAAGSAGSQPPARSAASTSATDSPTVRPSVSSTNSASAGSS</sequence>
<reference evidence="2 3" key="1">
    <citation type="submission" date="2019-02" db="EMBL/GenBank/DDBJ databases">
        <authorList>
            <person name="Khodamoradi S."/>
            <person name="Hahnke R.L."/>
            <person name="Kaempfer P."/>
            <person name="Schumann P."/>
            <person name="Rohde M."/>
            <person name="Steinert M."/>
            <person name="Luzhetskyy A."/>
            <person name="Wink J."/>
            <person name="Ruckert C."/>
        </authorList>
    </citation>
    <scope>NUCLEOTIDE SEQUENCE [LARGE SCALE GENOMIC DNA]</scope>
    <source>
        <strain evidence="2 3">M2</strain>
    </source>
</reference>
<dbReference type="EMBL" id="CP036455">
    <property type="protein sequence ID" value="QBI55812.1"/>
    <property type="molecule type" value="Genomic_DNA"/>
</dbReference>
<gene>
    <name evidence="2" type="ORF">EKD16_20250</name>
</gene>
<proteinExistence type="predicted"/>
<keyword evidence="3" id="KW-1185">Reference proteome</keyword>
<evidence type="ECO:0000256" key="1">
    <source>
        <dbReference type="SAM" id="MobiDB-lite"/>
    </source>
</evidence>
<feature type="compositionally biased region" description="Low complexity" evidence="1">
    <location>
        <begin position="56"/>
        <end position="87"/>
    </location>
</feature>
<name>A0A4V0ZK56_9ACTN</name>
<feature type="region of interest" description="Disordered" evidence="1">
    <location>
        <begin position="32"/>
        <end position="87"/>
    </location>
</feature>
<dbReference type="Proteomes" id="UP000292235">
    <property type="component" value="Chromosome"/>
</dbReference>
<evidence type="ECO:0000313" key="3">
    <source>
        <dbReference type="Proteomes" id="UP000292235"/>
    </source>
</evidence>
<protein>
    <submittedName>
        <fullName evidence="2">Uncharacterized protein</fullName>
    </submittedName>
</protein>